<evidence type="ECO:0000313" key="3">
    <source>
        <dbReference type="Proteomes" id="UP000050867"/>
    </source>
</evidence>
<gene>
    <name evidence="2" type="ORF">AQ490_02605</name>
</gene>
<dbReference type="InterPro" id="IPR007278">
    <property type="entry name" value="DUF397"/>
</dbReference>
<name>A0A0T6LY63_WENVI</name>
<accession>A0A0T6LY63</accession>
<proteinExistence type="predicted"/>
<protein>
    <recommendedName>
        <fullName evidence="1">DUF397 domain-containing protein</fullName>
    </recommendedName>
</protein>
<evidence type="ECO:0000313" key="2">
    <source>
        <dbReference type="EMBL" id="KRV51111.1"/>
    </source>
</evidence>
<evidence type="ECO:0000259" key="1">
    <source>
        <dbReference type="Pfam" id="PF04149"/>
    </source>
</evidence>
<comment type="caution">
    <text evidence="2">The sequence shown here is derived from an EMBL/GenBank/DDBJ whole genome shotgun (WGS) entry which is preliminary data.</text>
</comment>
<dbReference type="OrthoDB" id="3436866at2"/>
<dbReference type="AlphaFoldDB" id="A0A0T6LY63"/>
<sequence length="63" mass="6819">MSTYDWQKSSYCGEGNSCVNVAAAPDGTVRLRESAQPDAVLAVSRDQFRALIRGIKAGEFPAR</sequence>
<dbReference type="eggNOG" id="COG3039">
    <property type="taxonomic scope" value="Bacteria"/>
</dbReference>
<dbReference type="Proteomes" id="UP000050867">
    <property type="component" value="Unassembled WGS sequence"/>
</dbReference>
<keyword evidence="3" id="KW-1185">Reference proteome</keyword>
<dbReference type="RefSeq" id="WP_018386129.1">
    <property type="nucleotide sequence ID" value="NZ_LLZU01000002.1"/>
</dbReference>
<dbReference type="STRING" id="76728.AQ490_02605"/>
<organism evidence="2 3">
    <name type="scientific">Wenjunlia vitaminophila</name>
    <name type="common">Streptomyces vitaminophilus</name>
    <dbReference type="NCBI Taxonomy" id="76728"/>
    <lineage>
        <taxon>Bacteria</taxon>
        <taxon>Bacillati</taxon>
        <taxon>Actinomycetota</taxon>
        <taxon>Actinomycetes</taxon>
        <taxon>Kitasatosporales</taxon>
        <taxon>Streptomycetaceae</taxon>
        <taxon>Wenjunlia</taxon>
    </lineage>
</organism>
<reference evidence="2 3" key="1">
    <citation type="submission" date="2015-10" db="EMBL/GenBank/DDBJ databases">
        <title>Draft genome sequence of pyrrolomycin-producing Streptomyces vitaminophilus.</title>
        <authorList>
            <person name="Graham D.E."/>
            <person name="Mahan K.M."/>
            <person name="Klingeman D.M."/>
            <person name="Hettich R.L."/>
            <person name="Parry R.J."/>
        </authorList>
    </citation>
    <scope>NUCLEOTIDE SEQUENCE [LARGE SCALE GENOMIC DNA]</scope>
    <source>
        <strain evidence="2 3">ATCC 31673</strain>
    </source>
</reference>
<dbReference type="Pfam" id="PF04149">
    <property type="entry name" value="DUF397"/>
    <property type="match status" value="1"/>
</dbReference>
<feature type="domain" description="DUF397" evidence="1">
    <location>
        <begin position="5"/>
        <end position="56"/>
    </location>
</feature>
<dbReference type="EMBL" id="LLZU01000002">
    <property type="protein sequence ID" value="KRV51111.1"/>
    <property type="molecule type" value="Genomic_DNA"/>
</dbReference>